<evidence type="ECO:0000313" key="4">
    <source>
        <dbReference type="Proteomes" id="UP000471521"/>
    </source>
</evidence>
<dbReference type="Proteomes" id="UP000471521">
    <property type="component" value="Unassembled WGS sequence"/>
</dbReference>
<keyword evidence="2" id="KW-0560">Oxidoreductase</keyword>
<dbReference type="PANTHER" id="PTHR43639">
    <property type="entry name" value="OXIDOREDUCTASE, SHORT-CHAIN DEHYDROGENASE/REDUCTASE FAMILY (AFU_ORTHOLOGUE AFUA_5G02870)"/>
    <property type="match status" value="1"/>
</dbReference>
<keyword evidence="4" id="KW-1185">Reference proteome</keyword>
<dbReference type="InterPro" id="IPR036291">
    <property type="entry name" value="NAD(P)-bd_dom_sf"/>
</dbReference>
<dbReference type="PANTHER" id="PTHR43639:SF1">
    <property type="entry name" value="SHORT-CHAIN DEHYDROGENASE_REDUCTASE FAMILY PROTEIN"/>
    <property type="match status" value="1"/>
</dbReference>
<comment type="caution">
    <text evidence="3">The sequence shown here is derived from an EMBL/GenBank/DDBJ whole genome shotgun (WGS) entry which is preliminary data.</text>
</comment>
<evidence type="ECO:0000256" key="1">
    <source>
        <dbReference type="ARBA" id="ARBA00006484"/>
    </source>
</evidence>
<accession>A0A6B0SG37</accession>
<dbReference type="RefSeq" id="WP_159526250.1">
    <property type="nucleotide sequence ID" value="NZ_WUUU01000058.1"/>
</dbReference>
<dbReference type="GO" id="GO:0016491">
    <property type="term" value="F:oxidoreductase activity"/>
    <property type="evidence" value="ECO:0007669"/>
    <property type="project" value="UniProtKB-KW"/>
</dbReference>
<dbReference type="SUPFAM" id="SSF51735">
    <property type="entry name" value="NAD(P)-binding Rossmann-fold domains"/>
    <property type="match status" value="1"/>
</dbReference>
<dbReference type="Gene3D" id="3.40.50.720">
    <property type="entry name" value="NAD(P)-binding Rossmann-like Domain"/>
    <property type="match status" value="1"/>
</dbReference>
<evidence type="ECO:0000256" key="2">
    <source>
        <dbReference type="ARBA" id="ARBA00023002"/>
    </source>
</evidence>
<organism evidence="3 4">
    <name type="scientific">Halobacterium bonnevillei</name>
    <dbReference type="NCBI Taxonomy" id="2692200"/>
    <lineage>
        <taxon>Archaea</taxon>
        <taxon>Methanobacteriati</taxon>
        <taxon>Methanobacteriota</taxon>
        <taxon>Stenosarchaea group</taxon>
        <taxon>Halobacteria</taxon>
        <taxon>Halobacteriales</taxon>
        <taxon>Halobacteriaceae</taxon>
        <taxon>Halobacterium</taxon>
    </lineage>
</organism>
<evidence type="ECO:0000313" key="3">
    <source>
        <dbReference type="EMBL" id="MXR20724.1"/>
    </source>
</evidence>
<gene>
    <name evidence="3" type="ORF">GRX66_08935</name>
</gene>
<sequence>RDEAKLDDAVAAVDAVGPGDVVGYAADLTDGDAVSGLVEATAERFGTIDHLVVNTGDPASGGLHDVSDDDWYHAFDLLVMSAVRLTREAGPYLRDGGGSIVAITSITVRQPVPSLVLSSSVRMAVLGLVKTLSREFAPDVRANAVLPGPVETPALRNIVEDAVERGEYDTYEEGLASYWPDDIPTGGVAQPEELGDVVAFLASPAASYVNGAQLLVDGGVVRAV</sequence>
<dbReference type="AlphaFoldDB" id="A0A6B0SG37"/>
<reference evidence="3 4" key="1">
    <citation type="submission" date="2019-12" db="EMBL/GenBank/DDBJ databases">
        <title>Isolation and characterization of three novel carbon monoxide-oxidizing members of Halobacteria from salione crusts and soils.</title>
        <authorList>
            <person name="Myers M.R."/>
            <person name="King G.M."/>
        </authorList>
    </citation>
    <scope>NUCLEOTIDE SEQUENCE [LARGE SCALE GENOMIC DNA]</scope>
    <source>
        <strain evidence="3 4">PCN9</strain>
    </source>
</reference>
<dbReference type="EMBL" id="WUUU01000058">
    <property type="protein sequence ID" value="MXR20724.1"/>
    <property type="molecule type" value="Genomic_DNA"/>
</dbReference>
<feature type="non-terminal residue" evidence="3">
    <location>
        <position position="1"/>
    </location>
</feature>
<dbReference type="Pfam" id="PF13561">
    <property type="entry name" value="adh_short_C2"/>
    <property type="match status" value="1"/>
</dbReference>
<dbReference type="InterPro" id="IPR002347">
    <property type="entry name" value="SDR_fam"/>
</dbReference>
<protein>
    <submittedName>
        <fullName evidence="3">SDR family oxidoreductase</fullName>
    </submittedName>
</protein>
<proteinExistence type="inferred from homology"/>
<name>A0A6B0SG37_9EURY</name>
<dbReference type="PRINTS" id="PR00081">
    <property type="entry name" value="GDHRDH"/>
</dbReference>
<dbReference type="OrthoDB" id="35501at2157"/>
<comment type="similarity">
    <text evidence="1">Belongs to the short-chain dehydrogenases/reductases (SDR) family.</text>
</comment>